<dbReference type="Proteomes" id="UP000019402">
    <property type="component" value="Unassembled WGS sequence"/>
</dbReference>
<dbReference type="AlphaFoldDB" id="W7Y2F4"/>
<reference evidence="1 2" key="1">
    <citation type="journal article" date="2014" name="Genome Announc.">
        <title>Draft Genome Sequence of Cytophaga fermentans JCM 21142T, a Facultative Anaerobe Isolated from Marine Mud.</title>
        <authorList>
            <person name="Starns D."/>
            <person name="Oshima K."/>
            <person name="Suda W."/>
            <person name="Iino T."/>
            <person name="Yuki M."/>
            <person name="Inoue J."/>
            <person name="Kitamura K."/>
            <person name="Iida T."/>
            <person name="Darby A."/>
            <person name="Hattori M."/>
            <person name="Ohkuma M."/>
        </authorList>
    </citation>
    <scope>NUCLEOTIDE SEQUENCE [LARGE SCALE GENOMIC DNA]</scope>
    <source>
        <strain evidence="1 2">JCM 21142</strain>
    </source>
</reference>
<keyword evidence="2" id="KW-1185">Reference proteome</keyword>
<name>W7Y2F4_9BACT</name>
<evidence type="ECO:0000313" key="2">
    <source>
        <dbReference type="Proteomes" id="UP000019402"/>
    </source>
</evidence>
<comment type="caution">
    <text evidence="1">The sequence shown here is derived from an EMBL/GenBank/DDBJ whole genome shotgun (WGS) entry which is preliminary data.</text>
</comment>
<organism evidence="1 2">
    <name type="scientific">Saccharicrinis fermentans DSM 9555 = JCM 21142</name>
    <dbReference type="NCBI Taxonomy" id="869213"/>
    <lineage>
        <taxon>Bacteria</taxon>
        <taxon>Pseudomonadati</taxon>
        <taxon>Bacteroidota</taxon>
        <taxon>Bacteroidia</taxon>
        <taxon>Marinilabiliales</taxon>
        <taxon>Marinilabiliaceae</taxon>
        <taxon>Saccharicrinis</taxon>
    </lineage>
</organism>
<evidence type="ECO:0000313" key="1">
    <source>
        <dbReference type="EMBL" id="GAF01718.1"/>
    </source>
</evidence>
<sequence>MLFLLRFQSKSIEKIIIIILWGVESVGLTCADGMMGLGDWPLRLVDQVSVLFLLYLIYRYDAKEISKGSWVVRPRQ</sequence>
<dbReference type="EMBL" id="BAMD01000002">
    <property type="protein sequence ID" value="GAF01718.1"/>
    <property type="molecule type" value="Genomic_DNA"/>
</dbReference>
<proteinExistence type="predicted"/>
<accession>W7Y2F4</accession>
<dbReference type="STRING" id="869213.GCA_000517085_03171"/>
<gene>
    <name evidence="1" type="ORF">JCM21142_332</name>
</gene>
<protein>
    <submittedName>
        <fullName evidence="1">Uncharacterized protein</fullName>
    </submittedName>
</protein>